<dbReference type="PANTHER" id="PTHR23542">
    <property type="match status" value="1"/>
</dbReference>
<comment type="caution">
    <text evidence="2">The sequence shown here is derived from an EMBL/GenBank/DDBJ whole genome shotgun (WGS) entry which is preliminary data.</text>
</comment>
<feature type="transmembrane region" description="Helical" evidence="1">
    <location>
        <begin position="216"/>
        <end position="240"/>
    </location>
</feature>
<dbReference type="Pfam" id="PF07690">
    <property type="entry name" value="MFS_1"/>
    <property type="match status" value="1"/>
</dbReference>
<dbReference type="InterPro" id="IPR011701">
    <property type="entry name" value="MFS"/>
</dbReference>
<feature type="transmembrane region" description="Helical" evidence="1">
    <location>
        <begin position="281"/>
        <end position="298"/>
    </location>
</feature>
<feature type="transmembrane region" description="Helical" evidence="1">
    <location>
        <begin position="337"/>
        <end position="360"/>
    </location>
</feature>
<evidence type="ECO:0000313" key="3">
    <source>
        <dbReference type="Proteomes" id="UP001500618"/>
    </source>
</evidence>
<dbReference type="RefSeq" id="WP_163572495.1">
    <property type="nucleotide sequence ID" value="NZ_BAAANY010000025.1"/>
</dbReference>
<dbReference type="InterPro" id="IPR036259">
    <property type="entry name" value="MFS_trans_sf"/>
</dbReference>
<reference evidence="3" key="1">
    <citation type="journal article" date="2019" name="Int. J. Syst. Evol. Microbiol.">
        <title>The Global Catalogue of Microorganisms (GCM) 10K type strain sequencing project: providing services to taxonomists for standard genome sequencing and annotation.</title>
        <authorList>
            <consortium name="The Broad Institute Genomics Platform"/>
            <consortium name="The Broad Institute Genome Sequencing Center for Infectious Disease"/>
            <person name="Wu L."/>
            <person name="Ma J."/>
        </authorList>
    </citation>
    <scope>NUCLEOTIDE SEQUENCE [LARGE SCALE GENOMIC DNA]</scope>
    <source>
        <strain evidence="3">JCM 14718</strain>
    </source>
</reference>
<gene>
    <name evidence="2" type="ORF">GCM10009765_59800</name>
</gene>
<dbReference type="Proteomes" id="UP001500618">
    <property type="component" value="Unassembled WGS sequence"/>
</dbReference>
<dbReference type="PANTHER" id="PTHR23542:SF1">
    <property type="entry name" value="MAJOR FACILITATOR SUPERFAMILY (MFS) PROFILE DOMAIN-CONTAINING PROTEIN"/>
    <property type="match status" value="1"/>
</dbReference>
<dbReference type="SUPFAM" id="SSF103473">
    <property type="entry name" value="MFS general substrate transporter"/>
    <property type="match status" value="1"/>
</dbReference>
<protein>
    <submittedName>
        <fullName evidence="2">MFS transporter</fullName>
    </submittedName>
</protein>
<name>A0ABN2ICF1_9ACTN</name>
<organism evidence="2 3">
    <name type="scientific">Fodinicola feengrottensis</name>
    <dbReference type="NCBI Taxonomy" id="435914"/>
    <lineage>
        <taxon>Bacteria</taxon>
        <taxon>Bacillati</taxon>
        <taxon>Actinomycetota</taxon>
        <taxon>Actinomycetes</taxon>
        <taxon>Mycobacteriales</taxon>
        <taxon>Fodinicola</taxon>
    </lineage>
</organism>
<evidence type="ECO:0000256" key="1">
    <source>
        <dbReference type="SAM" id="Phobius"/>
    </source>
</evidence>
<feature type="transmembrane region" description="Helical" evidence="1">
    <location>
        <begin position="246"/>
        <end position="269"/>
    </location>
</feature>
<evidence type="ECO:0000313" key="2">
    <source>
        <dbReference type="EMBL" id="GAA1702381.1"/>
    </source>
</evidence>
<sequence>MQALLAYKRLPALAGAGFLPIAFLARLPLAMAQLGTLLLVVSVTGSYAAGGLAAGLVAVGMAVGGPVVSLLADRHGQRPVALLTTPVNALVTVALVIAVNTHAGMVAVGLLALGTGLSTTQIGALARSRWIGLAAGRSSDLAPAMSYESAADETSFALGPALIGLLAAVFSPSTGLLLGAATMLVFGPLFALHPTAAAAGKSSAGRTQGRVKVPELAILVGAMFLLGCFFGGVGAGVTALSTAVGAASAAGGVIAVMGLTSAAAGLATPLLPERLGHPRRLLIFAVGLAILSPLLLAVSTVAGAVVVVVAVGCCIAPYMISVYSLGERLGGTGRTAAVMTLLSSGVAVGYAAGSTGAGALADLGGFRLAMAAPAVAMAVAAVLVFAARGRLSGLETKTGDTMPVRISSPSSV</sequence>
<feature type="transmembrane region" description="Helical" evidence="1">
    <location>
        <begin position="48"/>
        <end position="68"/>
    </location>
</feature>
<dbReference type="EMBL" id="BAAANY010000025">
    <property type="protein sequence ID" value="GAA1702381.1"/>
    <property type="molecule type" value="Genomic_DNA"/>
</dbReference>
<keyword evidence="1" id="KW-1133">Transmembrane helix</keyword>
<feature type="transmembrane region" description="Helical" evidence="1">
    <location>
        <begin position="80"/>
        <end position="99"/>
    </location>
</feature>
<keyword evidence="1" id="KW-0812">Transmembrane</keyword>
<dbReference type="Gene3D" id="1.20.1250.20">
    <property type="entry name" value="MFS general substrate transporter like domains"/>
    <property type="match status" value="1"/>
</dbReference>
<feature type="transmembrane region" description="Helical" evidence="1">
    <location>
        <begin position="147"/>
        <end position="170"/>
    </location>
</feature>
<keyword evidence="1" id="KW-0472">Membrane</keyword>
<proteinExistence type="predicted"/>
<feature type="transmembrane region" description="Helical" evidence="1">
    <location>
        <begin position="105"/>
        <end position="126"/>
    </location>
</feature>
<accession>A0ABN2ICF1</accession>
<feature type="transmembrane region" description="Helical" evidence="1">
    <location>
        <begin position="176"/>
        <end position="195"/>
    </location>
</feature>
<feature type="transmembrane region" description="Helical" evidence="1">
    <location>
        <begin position="304"/>
        <end position="325"/>
    </location>
</feature>
<feature type="transmembrane region" description="Helical" evidence="1">
    <location>
        <begin position="366"/>
        <end position="387"/>
    </location>
</feature>
<keyword evidence="3" id="KW-1185">Reference proteome</keyword>